<dbReference type="EMBL" id="BARV01001788">
    <property type="protein sequence ID" value="GAI00154.1"/>
    <property type="molecule type" value="Genomic_DNA"/>
</dbReference>
<dbReference type="PANTHER" id="PTHR11986:SF58">
    <property type="entry name" value="LEUCINE_METHIONINE RACEMASE"/>
    <property type="match status" value="1"/>
</dbReference>
<comment type="similarity">
    <text evidence="2">Belongs to the class-III pyridoxal-phosphate-dependent aminotransferase family.</text>
</comment>
<dbReference type="Pfam" id="PF00202">
    <property type="entry name" value="Aminotran_3"/>
    <property type="match status" value="1"/>
</dbReference>
<dbReference type="GO" id="GO:0008483">
    <property type="term" value="F:transaminase activity"/>
    <property type="evidence" value="ECO:0007669"/>
    <property type="project" value="InterPro"/>
</dbReference>
<evidence type="ECO:0000256" key="1">
    <source>
        <dbReference type="ARBA" id="ARBA00001933"/>
    </source>
</evidence>
<gene>
    <name evidence="3" type="ORF">S06H3_04960</name>
</gene>
<sequence length="78" mass="8861">MPFNSKNKNCEKIVRENNKVVASFSRIPYYPLVVKKAYKSTVEDMDGNKFIDFLSSAGTLNVGHCHPRVVQSIIEQTQ</sequence>
<dbReference type="InterPro" id="IPR050103">
    <property type="entry name" value="Class-III_PLP-dep_AT"/>
</dbReference>
<dbReference type="PANTHER" id="PTHR11986">
    <property type="entry name" value="AMINOTRANSFERASE CLASS III"/>
    <property type="match status" value="1"/>
</dbReference>
<organism evidence="3">
    <name type="scientific">marine sediment metagenome</name>
    <dbReference type="NCBI Taxonomy" id="412755"/>
    <lineage>
        <taxon>unclassified sequences</taxon>
        <taxon>metagenomes</taxon>
        <taxon>ecological metagenomes</taxon>
    </lineage>
</organism>
<name>X1M188_9ZZZZ</name>
<dbReference type="Gene3D" id="3.90.1150.10">
    <property type="entry name" value="Aspartate Aminotransferase, domain 1"/>
    <property type="match status" value="1"/>
</dbReference>
<comment type="caution">
    <text evidence="3">The sequence shown here is derived from an EMBL/GenBank/DDBJ whole genome shotgun (WGS) entry which is preliminary data.</text>
</comment>
<protein>
    <recommendedName>
        <fullName evidence="4">Aminotransferase class III-fold pyridoxal phosphate-dependent enzyme</fullName>
    </recommendedName>
</protein>
<evidence type="ECO:0008006" key="4">
    <source>
        <dbReference type="Google" id="ProtNLM"/>
    </source>
</evidence>
<evidence type="ECO:0000313" key="3">
    <source>
        <dbReference type="EMBL" id="GAI00154.1"/>
    </source>
</evidence>
<dbReference type="InterPro" id="IPR015424">
    <property type="entry name" value="PyrdxlP-dep_Trfase"/>
</dbReference>
<comment type="cofactor">
    <cofactor evidence="1">
        <name>pyridoxal 5'-phosphate</name>
        <dbReference type="ChEBI" id="CHEBI:597326"/>
    </cofactor>
</comment>
<dbReference type="GO" id="GO:0030170">
    <property type="term" value="F:pyridoxal phosphate binding"/>
    <property type="evidence" value="ECO:0007669"/>
    <property type="project" value="InterPro"/>
</dbReference>
<dbReference type="InterPro" id="IPR005814">
    <property type="entry name" value="Aminotrans_3"/>
</dbReference>
<evidence type="ECO:0000256" key="2">
    <source>
        <dbReference type="ARBA" id="ARBA00008954"/>
    </source>
</evidence>
<dbReference type="GO" id="GO:0042802">
    <property type="term" value="F:identical protein binding"/>
    <property type="evidence" value="ECO:0007669"/>
    <property type="project" value="TreeGrafter"/>
</dbReference>
<dbReference type="AlphaFoldDB" id="X1M188"/>
<proteinExistence type="inferred from homology"/>
<reference evidence="3" key="1">
    <citation type="journal article" date="2014" name="Front. Microbiol.">
        <title>High frequency of phylogenetically diverse reductive dehalogenase-homologous genes in deep subseafloor sedimentary metagenomes.</title>
        <authorList>
            <person name="Kawai M."/>
            <person name="Futagami T."/>
            <person name="Toyoda A."/>
            <person name="Takaki Y."/>
            <person name="Nishi S."/>
            <person name="Hori S."/>
            <person name="Arai W."/>
            <person name="Tsubouchi T."/>
            <person name="Morono Y."/>
            <person name="Uchiyama I."/>
            <person name="Ito T."/>
            <person name="Fujiyama A."/>
            <person name="Inagaki F."/>
            <person name="Takami H."/>
        </authorList>
    </citation>
    <scope>NUCLEOTIDE SEQUENCE</scope>
    <source>
        <strain evidence="3">Expedition CK06-06</strain>
    </source>
</reference>
<dbReference type="SUPFAM" id="SSF53383">
    <property type="entry name" value="PLP-dependent transferases"/>
    <property type="match status" value="1"/>
</dbReference>
<accession>X1M188</accession>
<dbReference type="InterPro" id="IPR015422">
    <property type="entry name" value="PyrdxlP-dep_Trfase_small"/>
</dbReference>
<feature type="non-terminal residue" evidence="3">
    <location>
        <position position="78"/>
    </location>
</feature>